<gene>
    <name evidence="2" type="ORF">GBZ86_09550</name>
</gene>
<evidence type="ECO:0000256" key="1">
    <source>
        <dbReference type="SAM" id="Phobius"/>
    </source>
</evidence>
<reference evidence="2 3" key="1">
    <citation type="submission" date="2019-10" db="EMBL/GenBank/DDBJ databases">
        <title>The Genome Sequence of Clostridium tarantellae Isolated from Fish Brain.</title>
        <authorList>
            <person name="Bano L."/>
            <person name="Kiel M."/>
            <person name="Sales G."/>
            <person name="Doxey A.C."/>
            <person name="Mansfield M.J."/>
            <person name="Schiavone M."/>
            <person name="Rossetto O."/>
            <person name="Pirazzini M."/>
            <person name="Dobrindt U."/>
            <person name="Montecucco C."/>
        </authorList>
    </citation>
    <scope>NUCLEOTIDE SEQUENCE [LARGE SCALE GENOMIC DNA]</scope>
    <source>
        <strain evidence="2 3">DSM 3997</strain>
    </source>
</reference>
<keyword evidence="1" id="KW-0472">Membrane</keyword>
<comment type="caution">
    <text evidence="2">The sequence shown here is derived from an EMBL/GenBank/DDBJ whole genome shotgun (WGS) entry which is preliminary data.</text>
</comment>
<proteinExistence type="predicted"/>
<name>A0A6I1MLX2_9CLOT</name>
<feature type="transmembrane region" description="Helical" evidence="1">
    <location>
        <begin position="103"/>
        <end position="121"/>
    </location>
</feature>
<accession>A0A6I1MLX2</accession>
<evidence type="ECO:0000313" key="3">
    <source>
        <dbReference type="Proteomes" id="UP000430345"/>
    </source>
</evidence>
<organism evidence="2 3">
    <name type="scientific">Clostridium tarantellae</name>
    <dbReference type="NCBI Taxonomy" id="39493"/>
    <lineage>
        <taxon>Bacteria</taxon>
        <taxon>Bacillati</taxon>
        <taxon>Bacillota</taxon>
        <taxon>Clostridia</taxon>
        <taxon>Eubacteriales</taxon>
        <taxon>Clostridiaceae</taxon>
        <taxon>Clostridium</taxon>
    </lineage>
</organism>
<dbReference type="RefSeq" id="WP_152890094.1">
    <property type="nucleotide sequence ID" value="NZ_WHJC01000134.1"/>
</dbReference>
<protein>
    <submittedName>
        <fullName evidence="2">Uncharacterized protein</fullName>
    </submittedName>
</protein>
<keyword evidence="3" id="KW-1185">Reference proteome</keyword>
<keyword evidence="1" id="KW-1133">Transmembrane helix</keyword>
<dbReference type="Proteomes" id="UP000430345">
    <property type="component" value="Unassembled WGS sequence"/>
</dbReference>
<keyword evidence="1" id="KW-0812">Transmembrane</keyword>
<dbReference type="EMBL" id="WHJC01000134">
    <property type="protein sequence ID" value="MPQ44004.1"/>
    <property type="molecule type" value="Genomic_DNA"/>
</dbReference>
<sequence>MNRSVGVNTNKEYKYILNKMKRYDTCKYHSKFSNNESKDKINDFLFKIYDLKDDMNKNIKINNVVQKFKDGLYDFSKKHEIRKSLSKNCNCLKEKCLTMDKKLITAITLGITVGVLGYATIKFIKS</sequence>
<dbReference type="AlphaFoldDB" id="A0A6I1MLX2"/>
<evidence type="ECO:0000313" key="2">
    <source>
        <dbReference type="EMBL" id="MPQ44004.1"/>
    </source>
</evidence>